<feature type="domain" description="TonB-dependent transporter Oar-like beta-barrel" evidence="10">
    <location>
        <begin position="293"/>
        <end position="544"/>
    </location>
</feature>
<gene>
    <name evidence="11" type="ORF">ACK2TP_15820</name>
</gene>
<dbReference type="SUPFAM" id="SSF56935">
    <property type="entry name" value="Porins"/>
    <property type="match status" value="1"/>
</dbReference>
<feature type="signal peptide" evidence="9">
    <location>
        <begin position="1"/>
        <end position="27"/>
    </location>
</feature>
<name>A0ABW9KPE2_9BACT</name>
<dbReference type="Gene3D" id="2.60.40.1120">
    <property type="entry name" value="Carboxypeptidase-like, regulatory domain"/>
    <property type="match status" value="1"/>
</dbReference>
<protein>
    <submittedName>
        <fullName evidence="11">TonB-dependent receptor domain-containing protein</fullName>
    </submittedName>
</protein>
<evidence type="ECO:0000313" key="12">
    <source>
        <dbReference type="Proteomes" id="UP001634747"/>
    </source>
</evidence>
<comment type="subcellular location">
    <subcellularLocation>
        <location evidence="1">Cell outer membrane</location>
        <topology evidence="1">Multi-pass membrane protein</topology>
    </subcellularLocation>
</comment>
<evidence type="ECO:0000256" key="2">
    <source>
        <dbReference type="ARBA" id="ARBA00022448"/>
    </source>
</evidence>
<evidence type="ECO:0000313" key="11">
    <source>
        <dbReference type="EMBL" id="MFN2977238.1"/>
    </source>
</evidence>
<dbReference type="Pfam" id="PF25183">
    <property type="entry name" value="OMP_b-brl_4"/>
    <property type="match status" value="1"/>
</dbReference>
<dbReference type="InterPro" id="IPR039426">
    <property type="entry name" value="TonB-dep_rcpt-like"/>
</dbReference>
<reference evidence="11 12" key="1">
    <citation type="submission" date="2024-12" db="EMBL/GenBank/DDBJ databases">
        <authorList>
            <person name="Lee Y."/>
        </authorList>
    </citation>
    <scope>NUCLEOTIDE SEQUENCE [LARGE SCALE GENOMIC DNA]</scope>
    <source>
        <strain evidence="11 12">03SUJ4</strain>
    </source>
</reference>
<dbReference type="InterPro" id="IPR057601">
    <property type="entry name" value="Oar-like_b-barrel"/>
</dbReference>
<dbReference type="Pfam" id="PF13620">
    <property type="entry name" value="CarboxypepD_reg"/>
    <property type="match status" value="1"/>
</dbReference>
<evidence type="ECO:0000256" key="5">
    <source>
        <dbReference type="ARBA" id="ARBA00022729"/>
    </source>
</evidence>
<keyword evidence="6" id="KW-0472">Membrane</keyword>
<keyword evidence="7" id="KW-0998">Cell outer membrane</keyword>
<evidence type="ECO:0000259" key="10">
    <source>
        <dbReference type="Pfam" id="PF25183"/>
    </source>
</evidence>
<sequence length="911" mass="97906">MQRTPLLALTMLCAPALPHPPVLLAQAACTGSALSGTVRDTTAALLPNATLSIDSGTPVQSGPDGRFVLPCLSTGAHTLQVGAEGFAPVTLKIKVPARGPLDLTLTPATETTVDVDADTSDAASSPNSAGPSHQIQGKQLEQLADDPDDLLREVQQMASGMGGNPANATIAVDGFQDSTHMPPKASIAYIKVNPDLFSAEYREPPFGNGGRVEIYTKPGQKTYHGALFTTNGSPWENARDPFSNSKAAIGKQRYGFELGGPLRKDSMDFFTSLEYRRIDNFAVVNAVALGSNGAPVNVVANVATPQRLWQPTAKVTWQLSPRNTFIIGYTGSVSNLDNVGVGGTTLQESGYSSQQYDHTLRFSNVTTVNANLMHEARVSLRWDGENDTPASTAAQVQVAGAFTGGGASIGAQRIHELRTEINDDAILSTAHHTFKAGLQLFLNDEHRRLTTDFNGAYVFGGGTAPVLNSSNQAVAGQTTTISGLEQYRRALAGLPGGTPTAFTGVSGNPEVDFHQTQAALYVQDDWKLSHGVMVSAGLRYFIQDKPLLTDVLTPRLGILWAPGKEPKWTVHAHAGMFGGQFNRSEWAEIQRQDGVQRVTRTVYNPVYGSPYSGNATTIFSARTLAPHLSDTLYGIYNIGGTRDLPHGFSLMTDLGYGRFWNYSRSNNINAPLNGSPTGPRPLAPNLNLLQVQASGQGRLDFIFGGIENHKLKRVQFFAGAVHLDQIDDTNDDTFFTPQNPRSDAGEFARRSDNAPWQAFGNASVTLPWKLQFSMDGYANGGRRYNITTGFDNNGDGNFNDRPQYAAAGTPGAVQTRYGLLVATGGTAVFSRNRGVLPWAFYMDGNLSRTFPLTRNTKADHPQAIAVNLRSSNFLNHTNVTSVGGIFNSPLFGVPFAADNGRRVEAGLRYSF</sequence>
<dbReference type="PANTHER" id="PTHR30069:SF29">
    <property type="entry name" value="HEMOGLOBIN AND HEMOGLOBIN-HAPTOGLOBIN-BINDING PROTEIN 1-RELATED"/>
    <property type="match status" value="1"/>
</dbReference>
<evidence type="ECO:0000256" key="3">
    <source>
        <dbReference type="ARBA" id="ARBA00022452"/>
    </source>
</evidence>
<dbReference type="Proteomes" id="UP001634747">
    <property type="component" value="Unassembled WGS sequence"/>
</dbReference>
<dbReference type="InterPro" id="IPR036942">
    <property type="entry name" value="Beta-barrel_TonB_sf"/>
</dbReference>
<comment type="caution">
    <text evidence="11">The sequence shown here is derived from an EMBL/GenBank/DDBJ whole genome shotgun (WGS) entry which is preliminary data.</text>
</comment>
<dbReference type="RefSeq" id="WP_263414592.1">
    <property type="nucleotide sequence ID" value="NZ_BAABBH010000001.1"/>
</dbReference>
<dbReference type="InterPro" id="IPR008969">
    <property type="entry name" value="CarboxyPept-like_regulatory"/>
</dbReference>
<evidence type="ECO:0000256" key="7">
    <source>
        <dbReference type="ARBA" id="ARBA00023237"/>
    </source>
</evidence>
<evidence type="ECO:0000256" key="9">
    <source>
        <dbReference type="SAM" id="SignalP"/>
    </source>
</evidence>
<keyword evidence="5 9" id="KW-0732">Signal</keyword>
<feature type="chain" id="PRO_5045970926" evidence="9">
    <location>
        <begin position="28"/>
        <end position="911"/>
    </location>
</feature>
<keyword evidence="3" id="KW-1134">Transmembrane beta strand</keyword>
<dbReference type="SUPFAM" id="SSF49464">
    <property type="entry name" value="Carboxypeptidase regulatory domain-like"/>
    <property type="match status" value="1"/>
</dbReference>
<dbReference type="EMBL" id="JBJYXY010000001">
    <property type="protein sequence ID" value="MFN2977238.1"/>
    <property type="molecule type" value="Genomic_DNA"/>
</dbReference>
<accession>A0ABW9KPE2</accession>
<evidence type="ECO:0000256" key="8">
    <source>
        <dbReference type="SAM" id="MobiDB-lite"/>
    </source>
</evidence>
<keyword evidence="4" id="KW-0812">Transmembrane</keyword>
<keyword evidence="11" id="KW-0675">Receptor</keyword>
<evidence type="ECO:0000256" key="1">
    <source>
        <dbReference type="ARBA" id="ARBA00004571"/>
    </source>
</evidence>
<evidence type="ECO:0000256" key="4">
    <source>
        <dbReference type="ARBA" id="ARBA00022692"/>
    </source>
</evidence>
<dbReference type="PANTHER" id="PTHR30069">
    <property type="entry name" value="TONB-DEPENDENT OUTER MEMBRANE RECEPTOR"/>
    <property type="match status" value="1"/>
</dbReference>
<dbReference type="Gene3D" id="2.40.170.20">
    <property type="entry name" value="TonB-dependent receptor, beta-barrel domain"/>
    <property type="match status" value="1"/>
</dbReference>
<feature type="region of interest" description="Disordered" evidence="8">
    <location>
        <begin position="112"/>
        <end position="136"/>
    </location>
</feature>
<proteinExistence type="predicted"/>
<feature type="compositionally biased region" description="Low complexity" evidence="8">
    <location>
        <begin position="120"/>
        <end position="129"/>
    </location>
</feature>
<evidence type="ECO:0000256" key="6">
    <source>
        <dbReference type="ARBA" id="ARBA00023136"/>
    </source>
</evidence>
<keyword evidence="12" id="KW-1185">Reference proteome</keyword>
<organism evidence="11 12">
    <name type="scientific">Terriglobus aquaticus</name>
    <dbReference type="NCBI Taxonomy" id="940139"/>
    <lineage>
        <taxon>Bacteria</taxon>
        <taxon>Pseudomonadati</taxon>
        <taxon>Acidobacteriota</taxon>
        <taxon>Terriglobia</taxon>
        <taxon>Terriglobales</taxon>
        <taxon>Acidobacteriaceae</taxon>
        <taxon>Terriglobus</taxon>
    </lineage>
</organism>
<keyword evidence="2" id="KW-0813">Transport</keyword>